<organism evidence="1 2">
    <name type="scientific">Chelatococcus reniformis</name>
    <dbReference type="NCBI Taxonomy" id="1494448"/>
    <lineage>
        <taxon>Bacteria</taxon>
        <taxon>Pseudomonadati</taxon>
        <taxon>Pseudomonadota</taxon>
        <taxon>Alphaproteobacteria</taxon>
        <taxon>Hyphomicrobiales</taxon>
        <taxon>Chelatococcaceae</taxon>
        <taxon>Chelatococcus</taxon>
    </lineage>
</organism>
<gene>
    <name evidence="1" type="ORF">GCM10010994_18790</name>
</gene>
<evidence type="ECO:0000313" key="2">
    <source>
        <dbReference type="Proteomes" id="UP000637002"/>
    </source>
</evidence>
<reference evidence="1" key="2">
    <citation type="submission" date="2020-09" db="EMBL/GenBank/DDBJ databases">
        <authorList>
            <person name="Sun Q."/>
            <person name="Zhou Y."/>
        </authorList>
    </citation>
    <scope>NUCLEOTIDE SEQUENCE</scope>
    <source>
        <strain evidence="1">CGMCC 1.12919</strain>
    </source>
</reference>
<protein>
    <submittedName>
        <fullName evidence="1">Uncharacterized protein</fullName>
    </submittedName>
</protein>
<accession>A0A916XB42</accession>
<sequence>MEPARSIIKRLGGEAAVAAVTGTAYTAPYRWQYAKAKGGTGGVIPQRHHRRLLSFAAKVGVALQPEDFLPPAEVAASGAILQPQPEAL</sequence>
<dbReference type="Proteomes" id="UP000637002">
    <property type="component" value="Unassembled WGS sequence"/>
</dbReference>
<comment type="caution">
    <text evidence="1">The sequence shown here is derived from an EMBL/GenBank/DDBJ whole genome shotgun (WGS) entry which is preliminary data.</text>
</comment>
<reference evidence="1" key="1">
    <citation type="journal article" date="2014" name="Int. J. Syst. Evol. Microbiol.">
        <title>Complete genome sequence of Corynebacterium casei LMG S-19264T (=DSM 44701T), isolated from a smear-ripened cheese.</title>
        <authorList>
            <consortium name="US DOE Joint Genome Institute (JGI-PGF)"/>
            <person name="Walter F."/>
            <person name="Albersmeier A."/>
            <person name="Kalinowski J."/>
            <person name="Ruckert C."/>
        </authorList>
    </citation>
    <scope>NUCLEOTIDE SEQUENCE</scope>
    <source>
        <strain evidence="1">CGMCC 1.12919</strain>
    </source>
</reference>
<evidence type="ECO:0000313" key="1">
    <source>
        <dbReference type="EMBL" id="GGC60397.1"/>
    </source>
</evidence>
<dbReference type="EMBL" id="BMGG01000003">
    <property type="protein sequence ID" value="GGC60397.1"/>
    <property type="molecule type" value="Genomic_DNA"/>
</dbReference>
<name>A0A916XB42_9HYPH</name>
<dbReference type="AlphaFoldDB" id="A0A916XB42"/>
<dbReference type="RefSeq" id="WP_188608896.1">
    <property type="nucleotide sequence ID" value="NZ_BMGG01000003.1"/>
</dbReference>
<keyword evidence="2" id="KW-1185">Reference proteome</keyword>
<proteinExistence type="predicted"/>